<dbReference type="FunFam" id="3.40.50.300:FF:000057">
    <property type="entry name" value="GTPase Der"/>
    <property type="match status" value="1"/>
</dbReference>
<dbReference type="InterPro" id="IPR015946">
    <property type="entry name" value="KH_dom-like_a/b"/>
</dbReference>
<dbReference type="PRINTS" id="PR00326">
    <property type="entry name" value="GTP1OBG"/>
</dbReference>
<dbReference type="Gene3D" id="3.30.300.20">
    <property type="match status" value="1"/>
</dbReference>
<evidence type="ECO:0000256" key="8">
    <source>
        <dbReference type="HAMAP-Rule" id="MF_00195"/>
    </source>
</evidence>
<comment type="similarity">
    <text evidence="1 8 9 10">Belongs to the TRAFAC class TrmE-Era-EngA-EngB-Septin-like GTPase superfamily. EngA (Der) GTPase family.</text>
</comment>
<gene>
    <name evidence="8" type="primary">der</name>
    <name evidence="13" type="ORF">DFR27_1829</name>
</gene>
<comment type="caution">
    <text evidence="13">The sequence shown here is derived from an EMBL/GenBank/DDBJ whole genome shotgun (WGS) entry which is preliminary data.</text>
</comment>
<dbReference type="PIRSF" id="PIRSF006485">
    <property type="entry name" value="GTP-binding_EngA"/>
    <property type="match status" value="1"/>
</dbReference>
<dbReference type="SMART" id="SM00382">
    <property type="entry name" value="AAA"/>
    <property type="match status" value="2"/>
</dbReference>
<evidence type="ECO:0000256" key="5">
    <source>
        <dbReference type="ARBA" id="ARBA00022741"/>
    </source>
</evidence>
<dbReference type="FunFam" id="3.40.50.300:FF:000040">
    <property type="entry name" value="GTPase Der"/>
    <property type="match status" value="1"/>
</dbReference>
<reference evidence="13 14" key="1">
    <citation type="submission" date="2018-10" db="EMBL/GenBank/DDBJ databases">
        <title>Genomic Encyclopedia of Type Strains, Phase IV (KMG-IV): sequencing the most valuable type-strain genomes for metagenomic binning, comparative biology and taxonomic classification.</title>
        <authorList>
            <person name="Goeker M."/>
        </authorList>
    </citation>
    <scope>NUCLEOTIDE SEQUENCE [LARGE SCALE GENOMIC DNA]</scope>
    <source>
        <strain evidence="13 14">DSM 25080</strain>
    </source>
</reference>
<dbReference type="InterPro" id="IPR031166">
    <property type="entry name" value="G_ENGA"/>
</dbReference>
<evidence type="ECO:0000256" key="4">
    <source>
        <dbReference type="ARBA" id="ARBA00022737"/>
    </source>
</evidence>
<dbReference type="OrthoDB" id="9805918at2"/>
<evidence type="ECO:0000256" key="11">
    <source>
        <dbReference type="SAM" id="MobiDB-lite"/>
    </source>
</evidence>
<evidence type="ECO:0000313" key="13">
    <source>
        <dbReference type="EMBL" id="RMA79389.1"/>
    </source>
</evidence>
<dbReference type="CDD" id="cd01894">
    <property type="entry name" value="EngA1"/>
    <property type="match status" value="1"/>
</dbReference>
<dbReference type="Pfam" id="PF14714">
    <property type="entry name" value="KH_dom-like"/>
    <property type="match status" value="1"/>
</dbReference>
<accession>A0A3M0A776</accession>
<sequence>MIPVIALVGRPNVGKSTLFNQLTKSRDALVADYSGLTRDRKYGNANYEGRKFVVVDTGGISGDEQGIDRGMADQSLAAIEEADRVFFLVDCRAGMTATDEMIAEHLRSVNKPVYLVVNKIDGLHAEAQSAEFFALGLGELHLIAASHGRGIKQLIEDALEDIPESVVEEDEEDDAARGIRMAIVGRPNVGKSTLVNRLLGEDRVVVYDHPGTTRDSIYIDYERNDQSYTIIDTAGVRRRKSIRETVEKFSIVKSLQAIDDANVVVLVMDASEGLVDQDLHLLGHCIKRGRALVVALNKWDGLPEEQRDYVKKELNRRLVFLDYADIHFISALHGTGVGHLYESIDAAYESATQKLNTNQVTRILEDAVATHPPPLVNGRRIKLRYAHAGGQNPPLIVIHGNQTDKVPASYVRYLEKTFRRVLKLAGTPLRLEFKGNENPFEHKKPKLVDRQVNRKRGLKSHKNKEKAKAKLAGTKKPARKKPAPKRPTSR</sequence>
<evidence type="ECO:0000259" key="12">
    <source>
        <dbReference type="PROSITE" id="PS51712"/>
    </source>
</evidence>
<dbReference type="NCBIfam" id="TIGR00231">
    <property type="entry name" value="small_GTP"/>
    <property type="match status" value="2"/>
</dbReference>
<evidence type="ECO:0000256" key="6">
    <source>
        <dbReference type="ARBA" id="ARBA00023134"/>
    </source>
</evidence>
<comment type="subunit">
    <text evidence="8">Associates with the 50S ribosomal subunit.</text>
</comment>
<dbReference type="Proteomes" id="UP000267187">
    <property type="component" value="Unassembled WGS sequence"/>
</dbReference>
<keyword evidence="6 8" id="KW-0342">GTP-binding</keyword>
<keyword evidence="4 10" id="KW-0677">Repeat</keyword>
<dbReference type="RefSeq" id="WP_121877145.1">
    <property type="nucleotide sequence ID" value="NZ_REFJ01000004.1"/>
</dbReference>
<dbReference type="Pfam" id="PF01926">
    <property type="entry name" value="MMR_HSR1"/>
    <property type="match status" value="2"/>
</dbReference>
<feature type="binding site" evidence="8">
    <location>
        <begin position="56"/>
        <end position="60"/>
    </location>
    <ligand>
        <name>GTP</name>
        <dbReference type="ChEBI" id="CHEBI:37565"/>
        <label>1</label>
    </ligand>
</feature>
<feature type="binding site" evidence="8">
    <location>
        <begin position="185"/>
        <end position="192"/>
    </location>
    <ligand>
        <name>GTP</name>
        <dbReference type="ChEBI" id="CHEBI:37565"/>
        <label>2</label>
    </ligand>
</feature>
<evidence type="ECO:0000313" key="14">
    <source>
        <dbReference type="Proteomes" id="UP000267187"/>
    </source>
</evidence>
<dbReference type="InterPro" id="IPR032859">
    <property type="entry name" value="KH_dom-like"/>
</dbReference>
<feature type="binding site" evidence="8">
    <location>
        <begin position="232"/>
        <end position="236"/>
    </location>
    <ligand>
        <name>GTP</name>
        <dbReference type="ChEBI" id="CHEBI:37565"/>
        <label>2</label>
    </ligand>
</feature>
<feature type="region of interest" description="Disordered" evidence="11">
    <location>
        <begin position="434"/>
        <end position="490"/>
    </location>
</feature>
<name>A0A3M0A776_9GAMM</name>
<keyword evidence="14" id="KW-1185">Reference proteome</keyword>
<dbReference type="GO" id="GO:0043022">
    <property type="term" value="F:ribosome binding"/>
    <property type="evidence" value="ECO:0007669"/>
    <property type="project" value="TreeGrafter"/>
</dbReference>
<comment type="function">
    <text evidence="8 10">GTPase that plays an essential role in the late steps of ribosome biogenesis.</text>
</comment>
<dbReference type="InterPro" id="IPR003593">
    <property type="entry name" value="AAA+_ATPase"/>
</dbReference>
<dbReference type="PROSITE" id="PS51712">
    <property type="entry name" value="G_ENGA"/>
    <property type="match status" value="2"/>
</dbReference>
<feature type="domain" description="EngA-type G" evidence="12">
    <location>
        <begin position="3"/>
        <end position="166"/>
    </location>
</feature>
<evidence type="ECO:0000256" key="2">
    <source>
        <dbReference type="ARBA" id="ARBA00020953"/>
    </source>
</evidence>
<dbReference type="EMBL" id="REFJ01000004">
    <property type="protein sequence ID" value="RMA79389.1"/>
    <property type="molecule type" value="Genomic_DNA"/>
</dbReference>
<dbReference type="PANTHER" id="PTHR43834">
    <property type="entry name" value="GTPASE DER"/>
    <property type="match status" value="1"/>
</dbReference>
<dbReference type="HAMAP" id="MF_00195">
    <property type="entry name" value="GTPase_Der"/>
    <property type="match status" value="1"/>
</dbReference>
<feature type="binding site" evidence="8">
    <location>
        <begin position="9"/>
        <end position="16"/>
    </location>
    <ligand>
        <name>GTP</name>
        <dbReference type="ChEBI" id="CHEBI:37565"/>
        <label>1</label>
    </ligand>
</feature>
<dbReference type="GO" id="GO:0005525">
    <property type="term" value="F:GTP binding"/>
    <property type="evidence" value="ECO:0007669"/>
    <property type="project" value="UniProtKB-UniRule"/>
</dbReference>
<proteinExistence type="inferred from homology"/>
<organism evidence="13 14">
    <name type="scientific">Umboniibacter marinipuniceus</name>
    <dbReference type="NCBI Taxonomy" id="569599"/>
    <lineage>
        <taxon>Bacteria</taxon>
        <taxon>Pseudomonadati</taxon>
        <taxon>Pseudomonadota</taxon>
        <taxon>Gammaproteobacteria</taxon>
        <taxon>Cellvibrionales</taxon>
        <taxon>Cellvibrionaceae</taxon>
        <taxon>Umboniibacter</taxon>
    </lineage>
</organism>
<dbReference type="SUPFAM" id="SSF52540">
    <property type="entry name" value="P-loop containing nucleoside triphosphate hydrolases"/>
    <property type="match status" value="2"/>
</dbReference>
<feature type="domain" description="EngA-type G" evidence="12">
    <location>
        <begin position="179"/>
        <end position="352"/>
    </location>
</feature>
<dbReference type="Gene3D" id="3.40.50.300">
    <property type="entry name" value="P-loop containing nucleotide triphosphate hydrolases"/>
    <property type="match status" value="2"/>
</dbReference>
<evidence type="ECO:0000256" key="7">
    <source>
        <dbReference type="ARBA" id="ARBA00032345"/>
    </source>
</evidence>
<dbReference type="AlphaFoldDB" id="A0A3M0A776"/>
<evidence type="ECO:0000256" key="1">
    <source>
        <dbReference type="ARBA" id="ARBA00008279"/>
    </source>
</evidence>
<dbReference type="PANTHER" id="PTHR43834:SF6">
    <property type="entry name" value="GTPASE DER"/>
    <property type="match status" value="1"/>
</dbReference>
<dbReference type="FunFam" id="3.30.300.20:FF:000004">
    <property type="entry name" value="GTPase Der"/>
    <property type="match status" value="1"/>
</dbReference>
<evidence type="ECO:0000256" key="10">
    <source>
        <dbReference type="RuleBase" id="RU004481"/>
    </source>
</evidence>
<dbReference type="GO" id="GO:0042254">
    <property type="term" value="P:ribosome biogenesis"/>
    <property type="evidence" value="ECO:0007669"/>
    <property type="project" value="UniProtKB-KW"/>
</dbReference>
<evidence type="ECO:0000256" key="9">
    <source>
        <dbReference type="PROSITE-ProRule" id="PRU01049"/>
    </source>
</evidence>
<evidence type="ECO:0000256" key="3">
    <source>
        <dbReference type="ARBA" id="ARBA00022517"/>
    </source>
</evidence>
<dbReference type="InterPro" id="IPR006073">
    <property type="entry name" value="GTP-bd"/>
</dbReference>
<feature type="binding site" evidence="8">
    <location>
        <begin position="297"/>
        <end position="300"/>
    </location>
    <ligand>
        <name>GTP</name>
        <dbReference type="ChEBI" id="CHEBI:37565"/>
        <label>2</label>
    </ligand>
</feature>
<dbReference type="InterPro" id="IPR005225">
    <property type="entry name" value="Small_GTP-bd"/>
</dbReference>
<protein>
    <recommendedName>
        <fullName evidence="2 8">GTPase Der</fullName>
    </recommendedName>
    <alternativeName>
        <fullName evidence="7 8">GTP-binding protein EngA</fullName>
    </alternativeName>
</protein>
<dbReference type="InterPro" id="IPR016484">
    <property type="entry name" value="GTPase_Der"/>
</dbReference>
<feature type="compositionally biased region" description="Basic residues" evidence="11">
    <location>
        <begin position="476"/>
        <end position="490"/>
    </location>
</feature>
<feature type="compositionally biased region" description="Basic and acidic residues" evidence="11">
    <location>
        <begin position="434"/>
        <end position="452"/>
    </location>
</feature>
<dbReference type="CDD" id="cd01895">
    <property type="entry name" value="EngA2"/>
    <property type="match status" value="1"/>
</dbReference>
<feature type="binding site" evidence="8">
    <location>
        <begin position="118"/>
        <end position="121"/>
    </location>
    <ligand>
        <name>GTP</name>
        <dbReference type="ChEBI" id="CHEBI:37565"/>
        <label>1</label>
    </ligand>
</feature>
<dbReference type="InterPro" id="IPR027417">
    <property type="entry name" value="P-loop_NTPase"/>
</dbReference>
<dbReference type="NCBIfam" id="TIGR03594">
    <property type="entry name" value="GTPase_EngA"/>
    <property type="match status" value="1"/>
</dbReference>
<feature type="compositionally biased region" description="Basic residues" evidence="11">
    <location>
        <begin position="453"/>
        <end position="469"/>
    </location>
</feature>
<keyword evidence="5 8" id="KW-0547">Nucleotide-binding</keyword>
<keyword evidence="3 8" id="KW-0690">Ribosome biogenesis</keyword>